<keyword evidence="1" id="KW-1133">Transmembrane helix</keyword>
<dbReference type="Proteomes" id="UP000823388">
    <property type="component" value="Chromosome 8K"/>
</dbReference>
<accession>A0A8T0PM87</accession>
<comment type="caution">
    <text evidence="2">The sequence shown here is derived from an EMBL/GenBank/DDBJ whole genome shotgun (WGS) entry which is preliminary data.</text>
</comment>
<gene>
    <name evidence="2" type="ORF">PVAP13_8KG268600</name>
</gene>
<organism evidence="2 3">
    <name type="scientific">Panicum virgatum</name>
    <name type="common">Blackwell switchgrass</name>
    <dbReference type="NCBI Taxonomy" id="38727"/>
    <lineage>
        <taxon>Eukaryota</taxon>
        <taxon>Viridiplantae</taxon>
        <taxon>Streptophyta</taxon>
        <taxon>Embryophyta</taxon>
        <taxon>Tracheophyta</taxon>
        <taxon>Spermatophyta</taxon>
        <taxon>Magnoliopsida</taxon>
        <taxon>Liliopsida</taxon>
        <taxon>Poales</taxon>
        <taxon>Poaceae</taxon>
        <taxon>PACMAD clade</taxon>
        <taxon>Panicoideae</taxon>
        <taxon>Panicodae</taxon>
        <taxon>Paniceae</taxon>
        <taxon>Panicinae</taxon>
        <taxon>Panicum</taxon>
        <taxon>Panicum sect. Hiantes</taxon>
    </lineage>
</organism>
<keyword evidence="1" id="KW-0812">Transmembrane</keyword>
<evidence type="ECO:0000313" key="3">
    <source>
        <dbReference type="Proteomes" id="UP000823388"/>
    </source>
</evidence>
<dbReference type="AlphaFoldDB" id="A0A8T0PM87"/>
<reference evidence="2" key="1">
    <citation type="submission" date="2020-05" db="EMBL/GenBank/DDBJ databases">
        <title>WGS assembly of Panicum virgatum.</title>
        <authorList>
            <person name="Lovell J.T."/>
            <person name="Jenkins J."/>
            <person name="Shu S."/>
            <person name="Juenger T.E."/>
            <person name="Schmutz J."/>
        </authorList>
    </citation>
    <scope>NUCLEOTIDE SEQUENCE</scope>
    <source>
        <strain evidence="2">AP13</strain>
    </source>
</reference>
<protein>
    <submittedName>
        <fullName evidence="2">Uncharacterized protein</fullName>
    </submittedName>
</protein>
<keyword evidence="3" id="KW-1185">Reference proteome</keyword>
<keyword evidence="1" id="KW-0472">Membrane</keyword>
<feature type="transmembrane region" description="Helical" evidence="1">
    <location>
        <begin position="219"/>
        <end position="241"/>
    </location>
</feature>
<evidence type="ECO:0000256" key="1">
    <source>
        <dbReference type="SAM" id="Phobius"/>
    </source>
</evidence>
<name>A0A8T0PM87_PANVG</name>
<dbReference type="EMBL" id="CM029051">
    <property type="protein sequence ID" value="KAG2562205.1"/>
    <property type="molecule type" value="Genomic_DNA"/>
</dbReference>
<evidence type="ECO:0000313" key="2">
    <source>
        <dbReference type="EMBL" id="KAG2562205.1"/>
    </source>
</evidence>
<sequence>MEEVSSKMIFGNIRFVGMQRIPFLFVRRPLFAEVLARALDQIHCNSNEGELKVEGVLHYVKSDLTYHSRLLTIACQDDWENYINGVMNNEIPVMDLLVRKLSSDSSPRMHSPPRNIAIHAPLHARGLSREQEFAGPPDPPIQNRPRNVQDTVLVSNAESGPNLDGNFPDPAAHCRNHDVVTTAHEIPLSQNHPIDIPNNAAVPPVPPATSTGVPHGVDFLQAFIHLLYLLVKVGVHWLLIIT</sequence>
<proteinExistence type="predicted"/>